<proteinExistence type="predicted"/>
<organism evidence="1 2">
    <name type="scientific">Vanilla planifolia</name>
    <name type="common">Vanilla</name>
    <dbReference type="NCBI Taxonomy" id="51239"/>
    <lineage>
        <taxon>Eukaryota</taxon>
        <taxon>Viridiplantae</taxon>
        <taxon>Streptophyta</taxon>
        <taxon>Embryophyta</taxon>
        <taxon>Tracheophyta</taxon>
        <taxon>Spermatophyta</taxon>
        <taxon>Magnoliopsida</taxon>
        <taxon>Liliopsida</taxon>
        <taxon>Asparagales</taxon>
        <taxon>Orchidaceae</taxon>
        <taxon>Vanilloideae</taxon>
        <taxon>Vanilleae</taxon>
        <taxon>Vanilla</taxon>
    </lineage>
</organism>
<dbReference type="OrthoDB" id="420187at2759"/>
<reference evidence="1 2" key="1">
    <citation type="journal article" date="2020" name="Nat. Food">
        <title>A phased Vanilla planifolia genome enables genetic improvement of flavour and production.</title>
        <authorList>
            <person name="Hasing T."/>
            <person name="Tang H."/>
            <person name="Brym M."/>
            <person name="Khazi F."/>
            <person name="Huang T."/>
            <person name="Chambers A.H."/>
        </authorList>
    </citation>
    <scope>NUCLEOTIDE SEQUENCE [LARGE SCALE GENOMIC DNA]</scope>
    <source>
        <tissue evidence="1">Leaf</tissue>
    </source>
</reference>
<protein>
    <submittedName>
        <fullName evidence="1">Uncharacterized protein</fullName>
    </submittedName>
</protein>
<dbReference type="Proteomes" id="UP000639772">
    <property type="component" value="Unassembled WGS sequence"/>
</dbReference>
<dbReference type="EMBL" id="JADCNM010000005">
    <property type="protein sequence ID" value="KAG0482003.1"/>
    <property type="molecule type" value="Genomic_DNA"/>
</dbReference>
<accession>A0A835V254</accession>
<comment type="caution">
    <text evidence="1">The sequence shown here is derived from an EMBL/GenBank/DDBJ whole genome shotgun (WGS) entry which is preliminary data.</text>
</comment>
<sequence>MAVQDASDQLCGQSYSRMESIVKQELSKDVVIQNFSANLLMTSLKETPVARWDDKNLMTHPVDETEYNPKRNIGYVVDEWDEEYDRAKERR</sequence>
<evidence type="ECO:0000313" key="1">
    <source>
        <dbReference type="EMBL" id="KAG0482003.1"/>
    </source>
</evidence>
<evidence type="ECO:0000313" key="2">
    <source>
        <dbReference type="Proteomes" id="UP000639772"/>
    </source>
</evidence>
<name>A0A835V254_VANPL</name>
<dbReference type="AlphaFoldDB" id="A0A835V254"/>
<gene>
    <name evidence="1" type="ORF">HPP92_010087</name>
</gene>